<reference evidence="2 3" key="1">
    <citation type="submission" date="2014-12" db="EMBL/GenBank/DDBJ databases">
        <title>Genome sequence of Flavobacterium beibuense RSKm HC5.</title>
        <authorList>
            <person name="Kim J.F."/>
            <person name="Song J.Y."/>
            <person name="Kwak M.-J."/>
            <person name="Lee S.-W."/>
        </authorList>
    </citation>
    <scope>NUCLEOTIDE SEQUENCE [LARGE SCALE GENOMIC DNA]</scope>
    <source>
        <strain evidence="2 3">RSKm HC5</strain>
    </source>
</reference>
<dbReference type="EMBL" id="JUIW01000003">
    <property type="protein sequence ID" value="RYJ44377.1"/>
    <property type="molecule type" value="Genomic_DNA"/>
</dbReference>
<keyword evidence="1" id="KW-0472">Membrane</keyword>
<comment type="caution">
    <text evidence="2">The sequence shown here is derived from an EMBL/GenBank/DDBJ whole genome shotgun (WGS) entry which is preliminary data.</text>
</comment>
<accession>A0A444WEX7</accession>
<dbReference type="AlphaFoldDB" id="A0A444WEX7"/>
<dbReference type="Proteomes" id="UP000289775">
    <property type="component" value="Unassembled WGS sequence"/>
</dbReference>
<feature type="transmembrane region" description="Helical" evidence="1">
    <location>
        <begin position="12"/>
        <end position="30"/>
    </location>
</feature>
<keyword evidence="1" id="KW-1133">Transmembrane helix</keyword>
<sequence>MKSLLSSNYQNYSKSLPFTGGFFFTLVSFLKIDREVLITEIVV</sequence>
<organism evidence="2 3">
    <name type="scientific">Flavobacterium beibuense</name>
    <dbReference type="NCBI Taxonomy" id="657326"/>
    <lineage>
        <taxon>Bacteria</taxon>
        <taxon>Pseudomonadati</taxon>
        <taxon>Bacteroidota</taxon>
        <taxon>Flavobacteriia</taxon>
        <taxon>Flavobacteriales</taxon>
        <taxon>Flavobacteriaceae</taxon>
        <taxon>Flavobacterium</taxon>
    </lineage>
</organism>
<proteinExistence type="predicted"/>
<evidence type="ECO:0000256" key="1">
    <source>
        <dbReference type="SAM" id="Phobius"/>
    </source>
</evidence>
<gene>
    <name evidence="2" type="ORF">NU09_0987</name>
</gene>
<keyword evidence="3" id="KW-1185">Reference proteome</keyword>
<keyword evidence="1" id="KW-0812">Transmembrane</keyword>
<protein>
    <submittedName>
        <fullName evidence="2">Uncharacterized protein</fullName>
    </submittedName>
</protein>
<name>A0A444WEX7_9FLAO</name>
<evidence type="ECO:0000313" key="3">
    <source>
        <dbReference type="Proteomes" id="UP000289775"/>
    </source>
</evidence>
<evidence type="ECO:0000313" key="2">
    <source>
        <dbReference type="EMBL" id="RYJ44377.1"/>
    </source>
</evidence>